<feature type="region of interest" description="Disordered" evidence="1">
    <location>
        <begin position="262"/>
        <end position="281"/>
    </location>
</feature>
<dbReference type="EMBL" id="JAACJL010000057">
    <property type="protein sequence ID" value="KAF4612198.1"/>
    <property type="molecule type" value="Genomic_DNA"/>
</dbReference>
<reference evidence="2 3" key="1">
    <citation type="submission" date="2019-12" db="EMBL/GenBank/DDBJ databases">
        <authorList>
            <person name="Floudas D."/>
            <person name="Bentzer J."/>
            <person name="Ahren D."/>
            <person name="Johansson T."/>
            <person name="Persson P."/>
            <person name="Tunlid A."/>
        </authorList>
    </citation>
    <scope>NUCLEOTIDE SEQUENCE [LARGE SCALE GENOMIC DNA]</scope>
    <source>
        <strain evidence="2 3">CBS 102.39</strain>
    </source>
</reference>
<keyword evidence="3" id="KW-1185">Reference proteome</keyword>
<dbReference type="AlphaFoldDB" id="A0A8H4QJT2"/>
<evidence type="ECO:0000256" key="1">
    <source>
        <dbReference type="SAM" id="MobiDB-lite"/>
    </source>
</evidence>
<comment type="caution">
    <text evidence="2">The sequence shown here is derived from an EMBL/GenBank/DDBJ whole genome shotgun (WGS) entry which is preliminary data.</text>
</comment>
<gene>
    <name evidence="2" type="ORF">D9613_003694</name>
</gene>
<accession>A0A8H4QJT2</accession>
<sequence length="319" mass="35771">MGSLPAELLIEILSYFLNDKADIHIRSPTALLTSNSLLSDIAMKILYTELYFKNSAQITLFLTTYRNGKVPPYAPRFADFDFVGTDSSRLFWDIHELFTRCFTSPELNVERDAHGRPCLELLRICANTHAFDYDHERIYDALSLVNSKRFIWDGPNPPHHFSIAIVPPAVQPLFRALSTYTNLIYLKLTYLSMTFVNHGKLPIIPSLQTFHFGQVVFLEPADVSSFVLHPSMNKLQEVKLVDAYKGSIWGARIRRSDIEAATTASGPLGSPNATGVAQRSLPVPCSPTNQDIIRRIVVCKATTERIIGGDRAEGDEELV</sequence>
<proteinExistence type="predicted"/>
<organism evidence="2 3">
    <name type="scientific">Agrocybe pediades</name>
    <dbReference type="NCBI Taxonomy" id="84607"/>
    <lineage>
        <taxon>Eukaryota</taxon>
        <taxon>Fungi</taxon>
        <taxon>Dikarya</taxon>
        <taxon>Basidiomycota</taxon>
        <taxon>Agaricomycotina</taxon>
        <taxon>Agaricomycetes</taxon>
        <taxon>Agaricomycetidae</taxon>
        <taxon>Agaricales</taxon>
        <taxon>Agaricineae</taxon>
        <taxon>Strophariaceae</taxon>
        <taxon>Agrocybe</taxon>
    </lineage>
</organism>
<name>A0A8H4QJT2_9AGAR</name>
<protein>
    <submittedName>
        <fullName evidence="2">Uncharacterized protein</fullName>
    </submittedName>
</protein>
<dbReference type="Proteomes" id="UP000521872">
    <property type="component" value="Unassembled WGS sequence"/>
</dbReference>
<evidence type="ECO:0000313" key="3">
    <source>
        <dbReference type="Proteomes" id="UP000521872"/>
    </source>
</evidence>
<evidence type="ECO:0000313" key="2">
    <source>
        <dbReference type="EMBL" id="KAF4612198.1"/>
    </source>
</evidence>